<name>A0A433QKJ0_9FUNG</name>
<dbReference type="AlphaFoldDB" id="A0A433QKJ0"/>
<reference evidence="1 2" key="1">
    <citation type="journal article" date="2018" name="New Phytol.">
        <title>Phylogenomics of Endogonaceae and evolution of mycorrhizas within Mucoromycota.</title>
        <authorList>
            <person name="Chang Y."/>
            <person name="Desiro A."/>
            <person name="Na H."/>
            <person name="Sandor L."/>
            <person name="Lipzen A."/>
            <person name="Clum A."/>
            <person name="Barry K."/>
            <person name="Grigoriev I.V."/>
            <person name="Martin F.M."/>
            <person name="Stajich J.E."/>
            <person name="Smith M.E."/>
            <person name="Bonito G."/>
            <person name="Spatafora J.W."/>
        </authorList>
    </citation>
    <scope>NUCLEOTIDE SEQUENCE [LARGE SCALE GENOMIC DNA]</scope>
    <source>
        <strain evidence="1 2">AD002</strain>
    </source>
</reference>
<evidence type="ECO:0000313" key="1">
    <source>
        <dbReference type="EMBL" id="RUS30303.1"/>
    </source>
</evidence>
<evidence type="ECO:0000313" key="2">
    <source>
        <dbReference type="Proteomes" id="UP000274822"/>
    </source>
</evidence>
<sequence length="68" mass="7927">MQGKFACIFYNLDSGLNISGFYYVYMQWSDDTLEGQSCLINYRLSSNPQRRLLYSNVNEGEFTFFGGR</sequence>
<organism evidence="1 2">
    <name type="scientific">Jimgerdemannia flammicorona</name>
    <dbReference type="NCBI Taxonomy" id="994334"/>
    <lineage>
        <taxon>Eukaryota</taxon>
        <taxon>Fungi</taxon>
        <taxon>Fungi incertae sedis</taxon>
        <taxon>Mucoromycota</taxon>
        <taxon>Mucoromycotina</taxon>
        <taxon>Endogonomycetes</taxon>
        <taxon>Endogonales</taxon>
        <taxon>Endogonaceae</taxon>
        <taxon>Jimgerdemannia</taxon>
    </lineage>
</organism>
<proteinExistence type="predicted"/>
<gene>
    <name evidence="1" type="ORF">BC938DRAFT_479582</name>
</gene>
<dbReference type="EMBL" id="RBNJ01004040">
    <property type="protein sequence ID" value="RUS30303.1"/>
    <property type="molecule type" value="Genomic_DNA"/>
</dbReference>
<protein>
    <submittedName>
        <fullName evidence="1">Uncharacterized protein</fullName>
    </submittedName>
</protein>
<dbReference type="Proteomes" id="UP000274822">
    <property type="component" value="Unassembled WGS sequence"/>
</dbReference>
<accession>A0A433QKJ0</accession>
<comment type="caution">
    <text evidence="1">The sequence shown here is derived from an EMBL/GenBank/DDBJ whole genome shotgun (WGS) entry which is preliminary data.</text>
</comment>
<keyword evidence="2" id="KW-1185">Reference proteome</keyword>